<keyword evidence="2" id="KW-0472">Membrane</keyword>
<accession>A0A897NK91</accession>
<name>A0A897NK91_9EURY</name>
<evidence type="ECO:0008006" key="5">
    <source>
        <dbReference type="Google" id="ProtNLM"/>
    </source>
</evidence>
<gene>
    <name evidence="3" type="ORF">HSBGL_1448</name>
</gene>
<reference evidence="3" key="1">
    <citation type="submission" date="2020-11" db="EMBL/GenBank/DDBJ databases">
        <title>Carbohydrate-dependent, anaerobic sulfur respiration: A novel catabolism in halophilic archaea.</title>
        <authorList>
            <person name="Sorokin D.Y."/>
            <person name="Messina E."/>
            <person name="Smedile F."/>
            <person name="La Cono V."/>
            <person name="Hallsworth J.E."/>
            <person name="Yakimov M.M."/>
        </authorList>
    </citation>
    <scope>NUCLEOTIDE SEQUENCE</scope>
    <source>
        <strain evidence="3">HSR-Bgl</strain>
    </source>
</reference>
<organism evidence="3 4">
    <name type="scientific">Halapricum desulfuricans</name>
    <dbReference type="NCBI Taxonomy" id="2841257"/>
    <lineage>
        <taxon>Archaea</taxon>
        <taxon>Methanobacteriati</taxon>
        <taxon>Methanobacteriota</taxon>
        <taxon>Stenosarchaea group</taxon>
        <taxon>Halobacteria</taxon>
        <taxon>Halobacteriales</taxon>
        <taxon>Haloarculaceae</taxon>
        <taxon>Halapricum</taxon>
    </lineage>
</organism>
<proteinExistence type="predicted"/>
<protein>
    <recommendedName>
        <fullName evidence="5">Zinc ribbon domain-containing protein</fullName>
    </recommendedName>
</protein>
<sequence length="125" mass="13934">MPDRYCPACGIEPDHDPRYCPKCGTDLENQQSEDEHSTASNYWSWRDPSGPFRSPRRALRSMIVVGFVSFLLSIGLNAVGLPITELPHPVPIALFAFWAGVIMIGLPLWGLLLISDNVLGFLKHE</sequence>
<keyword evidence="2" id="KW-0812">Transmembrane</keyword>
<feature type="transmembrane region" description="Helical" evidence="2">
    <location>
        <begin position="95"/>
        <end position="114"/>
    </location>
</feature>
<evidence type="ECO:0000256" key="1">
    <source>
        <dbReference type="SAM" id="MobiDB-lite"/>
    </source>
</evidence>
<evidence type="ECO:0000313" key="4">
    <source>
        <dbReference type="Proteomes" id="UP000663305"/>
    </source>
</evidence>
<feature type="transmembrane region" description="Helical" evidence="2">
    <location>
        <begin position="62"/>
        <end position="83"/>
    </location>
</feature>
<keyword evidence="2" id="KW-1133">Transmembrane helix</keyword>
<dbReference type="AlphaFoldDB" id="A0A897NK91"/>
<evidence type="ECO:0000313" key="3">
    <source>
        <dbReference type="EMBL" id="QSG11865.1"/>
    </source>
</evidence>
<dbReference type="Proteomes" id="UP000663305">
    <property type="component" value="Chromosome"/>
</dbReference>
<evidence type="ECO:0000256" key="2">
    <source>
        <dbReference type="SAM" id="Phobius"/>
    </source>
</evidence>
<dbReference type="EMBL" id="CP064789">
    <property type="protein sequence ID" value="QSG11865.1"/>
    <property type="molecule type" value="Genomic_DNA"/>
</dbReference>
<feature type="region of interest" description="Disordered" evidence="1">
    <location>
        <begin position="23"/>
        <end position="48"/>
    </location>
</feature>